<protein>
    <submittedName>
        <fullName evidence="1">Uncharacterized protein</fullName>
    </submittedName>
</protein>
<dbReference type="EMBL" id="JAAVTX010000001">
    <property type="protein sequence ID" value="NKE43649.1"/>
    <property type="molecule type" value="Genomic_DNA"/>
</dbReference>
<evidence type="ECO:0000313" key="2">
    <source>
        <dbReference type="Proteomes" id="UP000765160"/>
    </source>
</evidence>
<dbReference type="RefSeq" id="WP_168046818.1">
    <property type="nucleotide sequence ID" value="NZ_JAATJR010000001.1"/>
</dbReference>
<reference evidence="1 2" key="1">
    <citation type="submission" date="2020-03" db="EMBL/GenBank/DDBJ databases">
        <title>Roseomonas selenitidurans sp. nov. isolated from soil.</title>
        <authorList>
            <person name="Liu H."/>
        </authorList>
    </citation>
    <scope>NUCLEOTIDE SEQUENCE [LARGE SCALE GENOMIC DNA]</scope>
    <source>
        <strain evidence="1 2">JCM 15073</strain>
    </source>
</reference>
<comment type="caution">
    <text evidence="1">The sequence shown here is derived from an EMBL/GenBank/DDBJ whole genome shotgun (WGS) entry which is preliminary data.</text>
</comment>
<proteinExistence type="predicted"/>
<name>A0ABX1ESP5_9PROT</name>
<gene>
    <name evidence="1" type="ORF">HB662_02595</name>
</gene>
<dbReference type="Proteomes" id="UP000765160">
    <property type="component" value="Unassembled WGS sequence"/>
</dbReference>
<accession>A0ABX1ESP5</accession>
<keyword evidence="2" id="KW-1185">Reference proteome</keyword>
<evidence type="ECO:0000313" key="1">
    <source>
        <dbReference type="EMBL" id="NKE43649.1"/>
    </source>
</evidence>
<sequence length="80" mass="8133">MTRSPGPDHRLSDAEAVAVYAGAPRPVIVETVAAALALAREEGGAEAEGPAARHALILAAAGLYLLLWAPRPVPPGDQAT</sequence>
<organism evidence="1 2">
    <name type="scientific">Falsiroseomonas frigidaquae</name>
    <dbReference type="NCBI Taxonomy" id="487318"/>
    <lineage>
        <taxon>Bacteria</taxon>
        <taxon>Pseudomonadati</taxon>
        <taxon>Pseudomonadota</taxon>
        <taxon>Alphaproteobacteria</taxon>
        <taxon>Acetobacterales</taxon>
        <taxon>Roseomonadaceae</taxon>
        <taxon>Falsiroseomonas</taxon>
    </lineage>
</organism>